<gene>
    <name evidence="4" type="ORF">ENLAB_21940</name>
</gene>
<evidence type="ECO:0000256" key="1">
    <source>
        <dbReference type="SAM" id="MobiDB-lite"/>
    </source>
</evidence>
<evidence type="ECO:0000313" key="5">
    <source>
        <dbReference type="Proteomes" id="UP000831692"/>
    </source>
</evidence>
<dbReference type="EMBL" id="AP025635">
    <property type="protein sequence ID" value="BDG68630.1"/>
    <property type="molecule type" value="Genomic_DNA"/>
</dbReference>
<dbReference type="Proteomes" id="UP000831692">
    <property type="component" value="Chromosome"/>
</dbReference>
<evidence type="ECO:0000313" key="4">
    <source>
        <dbReference type="EMBL" id="BDG68630.1"/>
    </source>
</evidence>
<proteinExistence type="predicted"/>
<name>A0ABN6NRL0_9ENTE</name>
<evidence type="ECO:0000259" key="3">
    <source>
        <dbReference type="Pfam" id="PF13731"/>
    </source>
</evidence>
<organism evidence="4 5">
    <name type="scientific">Enterococcus innesii</name>
    <dbReference type="NCBI Taxonomy" id="2839759"/>
    <lineage>
        <taxon>Bacteria</taxon>
        <taxon>Bacillati</taxon>
        <taxon>Bacillota</taxon>
        <taxon>Bacilli</taxon>
        <taxon>Lactobacillales</taxon>
        <taxon>Enterococcaceae</taxon>
        <taxon>Enterococcus</taxon>
    </lineage>
</organism>
<dbReference type="RefSeq" id="WP_081118260.1">
    <property type="nucleotide sequence ID" value="NZ_AP025635.1"/>
</dbReference>
<reference evidence="4 5" key="1">
    <citation type="submission" date="2022-03" db="EMBL/GenBank/DDBJ databases">
        <title>Complete genome sequence of Enterococcus innesii DB-1.</title>
        <authorList>
            <person name="Fukuda D."/>
            <person name="Nolasco-Hipolito C."/>
        </authorList>
    </citation>
    <scope>NUCLEOTIDE SEQUENCE [LARGE SCALE GENOMIC DNA]</scope>
    <source>
        <strain evidence="4 5">DB-1</strain>
    </source>
</reference>
<feature type="region of interest" description="Disordered" evidence="1">
    <location>
        <begin position="33"/>
        <end position="73"/>
    </location>
</feature>
<keyword evidence="5" id="KW-1185">Reference proteome</keyword>
<dbReference type="GeneID" id="83458200"/>
<feature type="chain" id="PRO_5046965299" evidence="2">
    <location>
        <begin position="25"/>
        <end position="240"/>
    </location>
</feature>
<accession>A0ABN6NRL0</accession>
<keyword evidence="2" id="KW-0732">Signal</keyword>
<sequence>MKKLFLTAGILLMSTALLPTTVNAAEYTSNGAITFEADPNPTNPVDPTDPEKPVDPVDPTDPDGPNPGTAGPLSIDFASSFQFGNQLITSETKDYYAQLQEFTAGAAGPNYVQVTDKRGTQEGWSLSVVQNGQFKTADDEELVGASLSIASGATTSVTDMQYAPTVTTSHTFVPDSEVTLVNAPVGKGMGTWIYKFGTDATEGATAVKLNVPGSSVKLAKEYRTTLTWNLKNVPDNIGSN</sequence>
<protein>
    <submittedName>
        <fullName evidence="4">Cell surface protein</fullName>
    </submittedName>
</protein>
<dbReference type="Pfam" id="PF13731">
    <property type="entry name" value="WxL"/>
    <property type="match status" value="1"/>
</dbReference>
<evidence type="ECO:0000256" key="2">
    <source>
        <dbReference type="SAM" id="SignalP"/>
    </source>
</evidence>
<feature type="domain" description="WxL" evidence="3">
    <location>
        <begin position="24"/>
        <end position="234"/>
    </location>
</feature>
<dbReference type="InterPro" id="IPR027994">
    <property type="entry name" value="WxL_dom"/>
</dbReference>
<feature type="signal peptide" evidence="2">
    <location>
        <begin position="1"/>
        <end position="24"/>
    </location>
</feature>